<reference evidence="1 2" key="1">
    <citation type="submission" date="2019-11" db="EMBL/GenBank/DDBJ databases">
        <title>Whole genome sequencing identifies a novel species of the genus Arsenicicoccus isolated from human blood.</title>
        <authorList>
            <person name="Jeong J.H."/>
            <person name="Kweon O.J."/>
            <person name="Kim H.R."/>
            <person name="Kim T.-H."/>
            <person name="Ha S.-M."/>
            <person name="Lee M.-K."/>
        </authorList>
    </citation>
    <scope>NUCLEOTIDE SEQUENCE [LARGE SCALE GENOMIC DNA]</scope>
    <source>
        <strain evidence="1 2">MKL-02</strain>
    </source>
</reference>
<name>A0A6I3IE55_9MICO</name>
<dbReference type="InterPro" id="IPR011042">
    <property type="entry name" value="6-blade_b-propeller_TolB-like"/>
</dbReference>
<protein>
    <submittedName>
        <fullName evidence="1">Biopolymer transporter Tol</fullName>
    </submittedName>
</protein>
<gene>
    <name evidence="1" type="ORF">GGG17_11375</name>
</gene>
<dbReference type="EMBL" id="WLVL01000039">
    <property type="protein sequence ID" value="MTB72558.1"/>
    <property type="molecule type" value="Genomic_DNA"/>
</dbReference>
<dbReference type="SUPFAM" id="SSF82171">
    <property type="entry name" value="DPP6 N-terminal domain-like"/>
    <property type="match status" value="1"/>
</dbReference>
<sequence>MAPPFGRSLLPGQRSVVWLHDVVEDTRSVLLESDELVLEAPSFAPDGRHLVLNAAGRLRTLPLTRSLHAAGPLTEVDPGSIHDANNDHLVSPDGRHHLLTADGHVYRVPWQGGEPRRLTPESGEEPLRYYLHGQSRDGRVLALTVLSGRLGSGDVIRTNVGLLDLDRGELTRLTDTTACDGVELGPGGPGEGHDDRVWFNSELRATRPGHSQVYRMRPDGSDLEQITYDERVSWFPHPSPDGRWLAYLAYEPGVEQHPPNLPAQMRLLDLADHRVGTPALPVRVLADIFGGQGATNVNGWAPDSRHLAYVDHPRG</sequence>
<proteinExistence type="predicted"/>
<comment type="caution">
    <text evidence="1">The sequence shown here is derived from an EMBL/GenBank/DDBJ whole genome shotgun (WGS) entry which is preliminary data.</text>
</comment>
<accession>A0A6I3IE55</accession>
<dbReference type="Gene3D" id="2.120.10.30">
    <property type="entry name" value="TolB, C-terminal domain"/>
    <property type="match status" value="1"/>
</dbReference>
<evidence type="ECO:0000313" key="1">
    <source>
        <dbReference type="EMBL" id="MTB72558.1"/>
    </source>
</evidence>
<keyword evidence="2" id="KW-1185">Reference proteome</keyword>
<dbReference type="Proteomes" id="UP000431092">
    <property type="component" value="Unassembled WGS sequence"/>
</dbReference>
<dbReference type="AlphaFoldDB" id="A0A6I3IE55"/>
<evidence type="ECO:0000313" key="2">
    <source>
        <dbReference type="Proteomes" id="UP000431092"/>
    </source>
</evidence>
<organism evidence="1 2">
    <name type="scientific">Arsenicicoccus cauae</name>
    <dbReference type="NCBI Taxonomy" id="2663847"/>
    <lineage>
        <taxon>Bacteria</taxon>
        <taxon>Bacillati</taxon>
        <taxon>Actinomycetota</taxon>
        <taxon>Actinomycetes</taxon>
        <taxon>Micrococcales</taxon>
        <taxon>Intrasporangiaceae</taxon>
        <taxon>Arsenicicoccus</taxon>
    </lineage>
</organism>